<keyword evidence="3" id="KW-1185">Reference proteome</keyword>
<dbReference type="InterPro" id="IPR056924">
    <property type="entry name" value="SH3_Tf2-1"/>
</dbReference>
<dbReference type="Proteomes" id="UP000054279">
    <property type="component" value="Unassembled WGS sequence"/>
</dbReference>
<evidence type="ECO:0000313" key="3">
    <source>
        <dbReference type="Proteomes" id="UP000054279"/>
    </source>
</evidence>
<evidence type="ECO:0000313" key="2">
    <source>
        <dbReference type="EMBL" id="KIJ42777.1"/>
    </source>
</evidence>
<protein>
    <recommendedName>
        <fullName evidence="1">Tf2-1-like SH3-like domain-containing protein</fullName>
    </recommendedName>
</protein>
<sequence length="149" mass="17288">YSPGDLVYLSTKNLNLPKGQARKLLPKFIGPYKVLEAQNESSNVVLEILKELKARKIHATFHNKAKAFYDFGKDDEQEWFIEEIIGHEWTNDGLQFRVQWTLGDVTWEPLSGVKELEGLDRYLELCGIKRLRDLPRIGSRNKNSSKKRN</sequence>
<evidence type="ECO:0000259" key="1">
    <source>
        <dbReference type="Pfam" id="PF24626"/>
    </source>
</evidence>
<feature type="non-terminal residue" evidence="2">
    <location>
        <position position="1"/>
    </location>
</feature>
<dbReference type="Pfam" id="PF24626">
    <property type="entry name" value="SH3_Tf2-1"/>
    <property type="match status" value="1"/>
</dbReference>
<dbReference type="InterPro" id="IPR016197">
    <property type="entry name" value="Chromo-like_dom_sf"/>
</dbReference>
<reference evidence="2 3" key="1">
    <citation type="submission" date="2014-06" db="EMBL/GenBank/DDBJ databases">
        <title>Evolutionary Origins and Diversification of the Mycorrhizal Mutualists.</title>
        <authorList>
            <consortium name="DOE Joint Genome Institute"/>
            <consortium name="Mycorrhizal Genomics Consortium"/>
            <person name="Kohler A."/>
            <person name="Kuo A."/>
            <person name="Nagy L.G."/>
            <person name="Floudas D."/>
            <person name="Copeland A."/>
            <person name="Barry K.W."/>
            <person name="Cichocki N."/>
            <person name="Veneault-Fourrey C."/>
            <person name="LaButti K."/>
            <person name="Lindquist E.A."/>
            <person name="Lipzen A."/>
            <person name="Lundell T."/>
            <person name="Morin E."/>
            <person name="Murat C."/>
            <person name="Riley R."/>
            <person name="Ohm R."/>
            <person name="Sun H."/>
            <person name="Tunlid A."/>
            <person name="Henrissat B."/>
            <person name="Grigoriev I.V."/>
            <person name="Hibbett D.S."/>
            <person name="Martin F."/>
        </authorList>
    </citation>
    <scope>NUCLEOTIDE SEQUENCE [LARGE SCALE GENOMIC DNA]</scope>
    <source>
        <strain evidence="2 3">SS14</strain>
    </source>
</reference>
<organism evidence="2 3">
    <name type="scientific">Sphaerobolus stellatus (strain SS14)</name>
    <dbReference type="NCBI Taxonomy" id="990650"/>
    <lineage>
        <taxon>Eukaryota</taxon>
        <taxon>Fungi</taxon>
        <taxon>Dikarya</taxon>
        <taxon>Basidiomycota</taxon>
        <taxon>Agaricomycotina</taxon>
        <taxon>Agaricomycetes</taxon>
        <taxon>Phallomycetidae</taxon>
        <taxon>Geastrales</taxon>
        <taxon>Sphaerobolaceae</taxon>
        <taxon>Sphaerobolus</taxon>
    </lineage>
</organism>
<dbReference type="EMBL" id="KN837127">
    <property type="protein sequence ID" value="KIJ42777.1"/>
    <property type="molecule type" value="Genomic_DNA"/>
</dbReference>
<gene>
    <name evidence="2" type="ORF">M422DRAFT_253864</name>
</gene>
<dbReference type="HOGENOM" id="CLU_132807_0_0_1"/>
<proteinExistence type="predicted"/>
<accession>A0A0C9VLW7</accession>
<dbReference type="CDD" id="cd00024">
    <property type="entry name" value="CD_CSD"/>
    <property type="match status" value="1"/>
</dbReference>
<feature type="domain" description="Tf2-1-like SH3-like" evidence="1">
    <location>
        <begin position="4"/>
        <end position="62"/>
    </location>
</feature>
<name>A0A0C9VLW7_SPHS4</name>
<dbReference type="SUPFAM" id="SSF54160">
    <property type="entry name" value="Chromo domain-like"/>
    <property type="match status" value="1"/>
</dbReference>
<dbReference type="AlphaFoldDB" id="A0A0C9VLW7"/>
<dbReference type="Gene3D" id="2.40.50.40">
    <property type="match status" value="1"/>
</dbReference>
<dbReference type="OrthoDB" id="3211671at2759"/>